<dbReference type="InterPro" id="IPR009875">
    <property type="entry name" value="PilZ_domain"/>
</dbReference>
<dbReference type="AlphaFoldDB" id="A0A2S6NC85"/>
<comment type="caution">
    <text evidence="4">The sequence shown here is derived from an EMBL/GenBank/DDBJ whole genome shotgun (WGS) entry which is preliminary data.</text>
</comment>
<dbReference type="PANTHER" id="PTHR32089:SF112">
    <property type="entry name" value="LYSOZYME-LIKE PROTEIN-RELATED"/>
    <property type="match status" value="1"/>
</dbReference>
<dbReference type="PROSITE" id="PS50111">
    <property type="entry name" value="CHEMOTAXIS_TRANSDUC_2"/>
    <property type="match status" value="1"/>
</dbReference>
<proteinExistence type="predicted"/>
<dbReference type="Pfam" id="PF07238">
    <property type="entry name" value="PilZ"/>
    <property type="match status" value="1"/>
</dbReference>
<dbReference type="EMBL" id="NHSJ01000042">
    <property type="protein sequence ID" value="PPQ32217.1"/>
    <property type="molecule type" value="Genomic_DNA"/>
</dbReference>
<dbReference type="SUPFAM" id="SSF58104">
    <property type="entry name" value="Methyl-accepting chemotaxis protein (MCP) signaling domain"/>
    <property type="match status" value="1"/>
</dbReference>
<keyword evidence="1 2" id="KW-0807">Transducer</keyword>
<dbReference type="Pfam" id="PF00015">
    <property type="entry name" value="MCPsignal"/>
    <property type="match status" value="1"/>
</dbReference>
<evidence type="ECO:0000313" key="5">
    <source>
        <dbReference type="Proteomes" id="UP000239089"/>
    </source>
</evidence>
<dbReference type="InterPro" id="IPR004089">
    <property type="entry name" value="MCPsignal_dom"/>
</dbReference>
<dbReference type="Proteomes" id="UP000239089">
    <property type="component" value="Unassembled WGS sequence"/>
</dbReference>
<sequence length="327" mass="33651">MWAAEEASGSVEAVKTAADRLAASAQDVGTSMRRTADIARDAVAAAHITGRAVESLNGAVARIGAIVGIINKIAVQTNLLALNATIEASRAGEAGRGFAVVAGEVKSLAEQTTKATEEISSLIAEVEQATQAAVASTGEIGNRIADIDQVTGAALPRIESQIVGAGEIADHLETTLLRTRQVQEALSGIQSTAEEGLGLARNVTAAAGAIGDEGGHLNATVKQFLVSLRRGPLDRRDNDRHELGVAAELVTERGVIPTQLFDVSRSGAKVSPIGGIEIGDATILRFANGQEVSASVRWIHNDQAGVALPPGSVNAALLEKLRGMKAA</sequence>
<dbReference type="SUPFAM" id="SSF141371">
    <property type="entry name" value="PilZ domain-like"/>
    <property type="match status" value="1"/>
</dbReference>
<dbReference type="GO" id="GO:0016020">
    <property type="term" value="C:membrane"/>
    <property type="evidence" value="ECO:0007669"/>
    <property type="project" value="InterPro"/>
</dbReference>
<evidence type="ECO:0000256" key="2">
    <source>
        <dbReference type="PROSITE-ProRule" id="PRU00284"/>
    </source>
</evidence>
<reference evidence="4 5" key="1">
    <citation type="journal article" date="2018" name="Arch. Microbiol.">
        <title>New insights into the metabolic potential of the phototrophic purple bacterium Rhodopila globiformis DSM 161(T) from its draft genome sequence and evidence for a vanadium-dependent nitrogenase.</title>
        <authorList>
            <person name="Imhoff J.F."/>
            <person name="Rahn T."/>
            <person name="Kunzel S."/>
            <person name="Neulinger S.C."/>
        </authorList>
    </citation>
    <scope>NUCLEOTIDE SEQUENCE [LARGE SCALE GENOMIC DNA]</scope>
    <source>
        <strain evidence="4 5">DSM 16996</strain>
    </source>
</reference>
<keyword evidence="5" id="KW-1185">Reference proteome</keyword>
<dbReference type="RefSeq" id="WP_104507075.1">
    <property type="nucleotide sequence ID" value="NZ_NHSJ01000042.1"/>
</dbReference>
<dbReference type="GO" id="GO:0007165">
    <property type="term" value="P:signal transduction"/>
    <property type="evidence" value="ECO:0007669"/>
    <property type="project" value="UniProtKB-KW"/>
</dbReference>
<gene>
    <name evidence="4" type="ORF">CCR94_06500</name>
</gene>
<dbReference type="PANTHER" id="PTHR32089">
    <property type="entry name" value="METHYL-ACCEPTING CHEMOTAXIS PROTEIN MCPB"/>
    <property type="match status" value="1"/>
</dbReference>
<feature type="domain" description="Methyl-accepting transducer" evidence="3">
    <location>
        <begin position="1"/>
        <end position="211"/>
    </location>
</feature>
<evidence type="ECO:0000313" key="4">
    <source>
        <dbReference type="EMBL" id="PPQ32217.1"/>
    </source>
</evidence>
<evidence type="ECO:0000256" key="1">
    <source>
        <dbReference type="ARBA" id="ARBA00023224"/>
    </source>
</evidence>
<name>A0A2S6NC85_9HYPH</name>
<protein>
    <recommendedName>
        <fullName evidence="3">Methyl-accepting transducer domain-containing protein</fullName>
    </recommendedName>
</protein>
<dbReference type="SMART" id="SM00283">
    <property type="entry name" value="MA"/>
    <property type="match status" value="1"/>
</dbReference>
<evidence type="ECO:0000259" key="3">
    <source>
        <dbReference type="PROSITE" id="PS50111"/>
    </source>
</evidence>
<organism evidence="4 5">
    <name type="scientific">Rhodoblastus sphagnicola</name>
    <dbReference type="NCBI Taxonomy" id="333368"/>
    <lineage>
        <taxon>Bacteria</taxon>
        <taxon>Pseudomonadati</taxon>
        <taxon>Pseudomonadota</taxon>
        <taxon>Alphaproteobacteria</taxon>
        <taxon>Hyphomicrobiales</taxon>
        <taxon>Rhodoblastaceae</taxon>
        <taxon>Rhodoblastus</taxon>
    </lineage>
</organism>
<accession>A0A2S6NC85</accession>
<dbReference type="GO" id="GO:0035438">
    <property type="term" value="F:cyclic-di-GMP binding"/>
    <property type="evidence" value="ECO:0007669"/>
    <property type="project" value="InterPro"/>
</dbReference>
<dbReference type="Gene3D" id="1.10.287.950">
    <property type="entry name" value="Methyl-accepting chemotaxis protein"/>
    <property type="match status" value="1"/>
</dbReference>